<gene>
    <name evidence="2" type="ORF">cyc_07457</name>
</gene>
<proteinExistence type="predicted"/>
<evidence type="ECO:0000313" key="2">
    <source>
        <dbReference type="EMBL" id="OEH75254.1"/>
    </source>
</evidence>
<dbReference type="VEuPathDB" id="ToxoDB:cyc_07457"/>
<protein>
    <submittedName>
        <fullName evidence="2">Uncharacterized protein</fullName>
    </submittedName>
</protein>
<dbReference type="AlphaFoldDB" id="A0A1D3CVM7"/>
<sequence>MPRLGRRCIVCATITGWAVIGSRNTDEAETKGRAIKGPAVTGVIEVGVGPTVASISEEKKLRAAAANGEARPAFWNATRGFKVTKPTEKRQPSLLEEEEENPRLSAWHARLPCEAMMQEAEGSTG</sequence>
<reference evidence="2 3" key="1">
    <citation type="journal article" date="2016" name="BMC Genomics">
        <title>Comparative genomics reveals Cyclospora cayetanensis possesses coccidia-like metabolism and invasion components but unique surface antigens.</title>
        <authorList>
            <person name="Liu S."/>
            <person name="Wang L."/>
            <person name="Zheng H."/>
            <person name="Xu Z."/>
            <person name="Roellig D.M."/>
            <person name="Li N."/>
            <person name="Frace M.A."/>
            <person name="Tang K."/>
            <person name="Arrowood M.J."/>
            <person name="Moss D.M."/>
            <person name="Zhang L."/>
            <person name="Feng Y."/>
            <person name="Xiao L."/>
        </authorList>
    </citation>
    <scope>NUCLEOTIDE SEQUENCE [LARGE SCALE GENOMIC DNA]</scope>
    <source>
        <strain evidence="2 3">CHN_HEN01</strain>
    </source>
</reference>
<evidence type="ECO:0000313" key="3">
    <source>
        <dbReference type="Proteomes" id="UP000095192"/>
    </source>
</evidence>
<dbReference type="EMBL" id="JROU02001783">
    <property type="protein sequence ID" value="OEH75254.1"/>
    <property type="molecule type" value="Genomic_DNA"/>
</dbReference>
<dbReference type="InParanoid" id="A0A1D3CVM7"/>
<evidence type="ECO:0000256" key="1">
    <source>
        <dbReference type="SAM" id="MobiDB-lite"/>
    </source>
</evidence>
<feature type="region of interest" description="Disordered" evidence="1">
    <location>
        <begin position="77"/>
        <end position="105"/>
    </location>
</feature>
<organism evidence="2 3">
    <name type="scientific">Cyclospora cayetanensis</name>
    <dbReference type="NCBI Taxonomy" id="88456"/>
    <lineage>
        <taxon>Eukaryota</taxon>
        <taxon>Sar</taxon>
        <taxon>Alveolata</taxon>
        <taxon>Apicomplexa</taxon>
        <taxon>Conoidasida</taxon>
        <taxon>Coccidia</taxon>
        <taxon>Eucoccidiorida</taxon>
        <taxon>Eimeriorina</taxon>
        <taxon>Eimeriidae</taxon>
        <taxon>Cyclospora</taxon>
    </lineage>
</organism>
<dbReference type="Proteomes" id="UP000095192">
    <property type="component" value="Unassembled WGS sequence"/>
</dbReference>
<name>A0A1D3CVM7_9EIME</name>
<accession>A0A1D3CVM7</accession>
<keyword evidence="3" id="KW-1185">Reference proteome</keyword>
<comment type="caution">
    <text evidence="2">The sequence shown here is derived from an EMBL/GenBank/DDBJ whole genome shotgun (WGS) entry which is preliminary data.</text>
</comment>